<dbReference type="Proteomes" id="UP001271789">
    <property type="component" value="Unassembled WGS sequence"/>
</dbReference>
<reference evidence="1" key="1">
    <citation type="submission" date="2023-06" db="EMBL/GenBank/DDBJ databases">
        <title>Genome sequence of Methanosarcinaceae archaeon Ag5.</title>
        <authorList>
            <person name="Protasov E."/>
            <person name="Platt K."/>
            <person name="Poehlein A."/>
            <person name="Daniel R."/>
            <person name="Brune A."/>
        </authorList>
    </citation>
    <scope>NUCLEOTIDE SEQUENCE</scope>
    <source>
        <strain evidence="1">Ag5</strain>
    </source>
</reference>
<dbReference type="AlphaFoldDB" id="A0AAE4MID1"/>
<dbReference type="RefSeq" id="WP_338099535.1">
    <property type="nucleotide sequence ID" value="NZ_JAWDKD010000018.1"/>
</dbReference>
<accession>A0AAE4MID1</accession>
<protein>
    <submittedName>
        <fullName evidence="1">Uncharacterized protein</fullName>
    </submittedName>
</protein>
<gene>
    <name evidence="1" type="ORF">MsAg5_09910</name>
</gene>
<organism evidence="1 2">
    <name type="scientific">Methanolapillus africanus</name>
    <dbReference type="NCBI Taxonomy" id="3028297"/>
    <lineage>
        <taxon>Archaea</taxon>
        <taxon>Methanobacteriati</taxon>
        <taxon>Methanobacteriota</taxon>
        <taxon>Stenosarchaea group</taxon>
        <taxon>Methanomicrobia</taxon>
        <taxon>Methanosarcinales</taxon>
        <taxon>Methanosarcinaceae</taxon>
        <taxon>Methanolapillus</taxon>
    </lineage>
</organism>
<comment type="caution">
    <text evidence="1">The sequence shown here is derived from an EMBL/GenBank/DDBJ whole genome shotgun (WGS) entry which is preliminary data.</text>
</comment>
<sequence length="105" mass="11808">MKVAITSEKSPLPEEKHRSSINFTTEALGKDANVKVKVFYDYDTPNPVEATGVTFDVKIDRLGPDGTWIADAKTGMTEKNTTHRNLYISNPKNAERKFTVEFSKE</sequence>
<name>A0AAE4MID1_9EURY</name>
<evidence type="ECO:0000313" key="1">
    <source>
        <dbReference type="EMBL" id="MDV0447117.1"/>
    </source>
</evidence>
<evidence type="ECO:0000313" key="2">
    <source>
        <dbReference type="Proteomes" id="UP001271789"/>
    </source>
</evidence>
<proteinExistence type="predicted"/>
<dbReference type="EMBL" id="JAWDKD010000018">
    <property type="protein sequence ID" value="MDV0447117.1"/>
    <property type="molecule type" value="Genomic_DNA"/>
</dbReference>
<keyword evidence="2" id="KW-1185">Reference proteome</keyword>